<dbReference type="EMBL" id="PXXK01000040">
    <property type="protein sequence ID" value="RFN53609.1"/>
    <property type="molecule type" value="Genomic_DNA"/>
</dbReference>
<dbReference type="Gene3D" id="2.80.10.50">
    <property type="match status" value="1"/>
</dbReference>
<protein>
    <submittedName>
        <fullName evidence="2">Uncharacterized protein</fullName>
    </submittedName>
</protein>
<accession>A0A395N221</accession>
<reference evidence="2 3" key="1">
    <citation type="journal article" date="2018" name="PLoS Pathog.">
        <title>Evolution of structural diversity of trichothecenes, a family of toxins produced by plant pathogenic and entomopathogenic fungi.</title>
        <authorList>
            <person name="Proctor R.H."/>
            <person name="McCormick S.P."/>
            <person name="Kim H.S."/>
            <person name="Cardoza R.E."/>
            <person name="Stanley A.M."/>
            <person name="Lindo L."/>
            <person name="Kelly A."/>
            <person name="Brown D.W."/>
            <person name="Lee T."/>
            <person name="Vaughan M.M."/>
            <person name="Alexander N.J."/>
            <person name="Busman M."/>
            <person name="Gutierrez S."/>
        </authorList>
    </citation>
    <scope>NUCLEOTIDE SEQUENCE [LARGE SCALE GENOMIC DNA]</scope>
    <source>
        <strain evidence="2 3">NRRL 13405</strain>
    </source>
</reference>
<dbReference type="Proteomes" id="UP000265631">
    <property type="component" value="Unassembled WGS sequence"/>
</dbReference>
<comment type="caution">
    <text evidence="2">The sequence shown here is derived from an EMBL/GenBank/DDBJ whole genome shotgun (WGS) entry which is preliminary data.</text>
</comment>
<name>A0A395N221_9HYPO</name>
<gene>
    <name evidence="2" type="ORF">FIE12Z_2126</name>
</gene>
<evidence type="ECO:0000313" key="3">
    <source>
        <dbReference type="Proteomes" id="UP000265631"/>
    </source>
</evidence>
<feature type="compositionally biased region" description="Basic and acidic residues" evidence="1">
    <location>
        <begin position="22"/>
        <end position="36"/>
    </location>
</feature>
<evidence type="ECO:0000313" key="2">
    <source>
        <dbReference type="EMBL" id="RFN53609.1"/>
    </source>
</evidence>
<evidence type="ECO:0000256" key="1">
    <source>
        <dbReference type="SAM" id="MobiDB-lite"/>
    </source>
</evidence>
<dbReference type="OrthoDB" id="3439489at2759"/>
<keyword evidence="3" id="KW-1185">Reference proteome</keyword>
<sequence length="129" mass="14750">MSLPRRFSITIDGMPVAMPKTDPQERPQAEPARNGERPAVFEIVENHLVCGELVMGRSFVEDRSLMPKRVIWSPIQDMDQIQPIQVEQGEDGPELRLREGKLAYLDGRLFSPILPDMDNQKVILRPEPF</sequence>
<organism evidence="2 3">
    <name type="scientific">Fusarium flagelliforme</name>
    <dbReference type="NCBI Taxonomy" id="2675880"/>
    <lineage>
        <taxon>Eukaryota</taxon>
        <taxon>Fungi</taxon>
        <taxon>Dikarya</taxon>
        <taxon>Ascomycota</taxon>
        <taxon>Pezizomycotina</taxon>
        <taxon>Sordariomycetes</taxon>
        <taxon>Hypocreomycetidae</taxon>
        <taxon>Hypocreales</taxon>
        <taxon>Nectriaceae</taxon>
        <taxon>Fusarium</taxon>
        <taxon>Fusarium incarnatum-equiseti species complex</taxon>
    </lineage>
</organism>
<dbReference type="AlphaFoldDB" id="A0A395N221"/>
<proteinExistence type="predicted"/>
<feature type="region of interest" description="Disordered" evidence="1">
    <location>
        <begin position="14"/>
        <end position="37"/>
    </location>
</feature>